<comment type="similarity">
    <text evidence="3">Belongs to the FPP/GGPP synthase family.</text>
</comment>
<organism evidence="4 5">
    <name type="scientific">Kutzneria buriramensis</name>
    <dbReference type="NCBI Taxonomy" id="1045776"/>
    <lineage>
        <taxon>Bacteria</taxon>
        <taxon>Bacillati</taxon>
        <taxon>Actinomycetota</taxon>
        <taxon>Actinomycetes</taxon>
        <taxon>Pseudonocardiales</taxon>
        <taxon>Pseudonocardiaceae</taxon>
        <taxon>Kutzneria</taxon>
    </lineage>
</organism>
<keyword evidence="3" id="KW-0808">Transferase</keyword>
<evidence type="ECO:0000256" key="3">
    <source>
        <dbReference type="RuleBase" id="RU004466"/>
    </source>
</evidence>
<dbReference type="Pfam" id="PF00348">
    <property type="entry name" value="polyprenyl_synt"/>
    <property type="match status" value="1"/>
</dbReference>
<dbReference type="CDD" id="cd00685">
    <property type="entry name" value="Trans_IPPS_HT"/>
    <property type="match status" value="1"/>
</dbReference>
<dbReference type="PROSITE" id="PS00723">
    <property type="entry name" value="POLYPRENYL_SYNTHASE_1"/>
    <property type="match status" value="1"/>
</dbReference>
<dbReference type="PANTHER" id="PTHR12001">
    <property type="entry name" value="GERANYLGERANYL PYROPHOSPHATE SYNTHASE"/>
    <property type="match status" value="1"/>
</dbReference>
<dbReference type="PROSITE" id="PS00444">
    <property type="entry name" value="POLYPRENYL_SYNTHASE_2"/>
    <property type="match status" value="1"/>
</dbReference>
<dbReference type="PANTHER" id="PTHR12001:SF71">
    <property type="entry name" value="(2E,6E)-FARNESYL DIPHOSPHATE SYNTHASE"/>
    <property type="match status" value="1"/>
</dbReference>
<dbReference type="Proteomes" id="UP000256269">
    <property type="component" value="Unassembled WGS sequence"/>
</dbReference>
<comment type="caution">
    <text evidence="4">The sequence shown here is derived from an EMBL/GenBank/DDBJ whole genome shotgun (WGS) entry which is preliminary data.</text>
</comment>
<dbReference type="Gene3D" id="1.10.600.10">
    <property type="entry name" value="Farnesyl Diphosphate Synthase"/>
    <property type="match status" value="1"/>
</dbReference>
<proteinExistence type="inferred from homology"/>
<dbReference type="InterPro" id="IPR008949">
    <property type="entry name" value="Isoprenoid_synthase_dom_sf"/>
</dbReference>
<reference evidence="4 5" key="1">
    <citation type="submission" date="2018-08" db="EMBL/GenBank/DDBJ databases">
        <title>Genomic Encyclopedia of Archaeal and Bacterial Type Strains, Phase II (KMG-II): from individual species to whole genera.</title>
        <authorList>
            <person name="Goeker M."/>
        </authorList>
    </citation>
    <scope>NUCLEOTIDE SEQUENCE [LARGE SCALE GENOMIC DNA]</scope>
    <source>
        <strain evidence="4 5">DSM 45791</strain>
    </source>
</reference>
<dbReference type="InterPro" id="IPR000092">
    <property type="entry name" value="Polyprenyl_synt"/>
</dbReference>
<name>A0A3E0HGF7_9PSEU</name>
<dbReference type="EMBL" id="QUNO01000008">
    <property type="protein sequence ID" value="REH44890.1"/>
    <property type="molecule type" value="Genomic_DNA"/>
</dbReference>
<dbReference type="RefSeq" id="WP_116176792.1">
    <property type="nucleotide sequence ID" value="NZ_CP144375.1"/>
</dbReference>
<sequence>MTSTLPRPVTTAADLVQPAMRLAVDTLNPSVRHVVSYHLGWLDPAGNPTKSSGGKALRPALALLSAQAAGGTAEQGVPGAVAVQFVHDFSLLHDDVMDGDIERRHRPTAWKLFGVPAAILAGDALLTLAVEVLQPTGSPAAIDSVTLAVQDLIAGQSADLEFERRRDVSLHECIEMANGKTSALMRCAASIGAILAGAPAERVELLARFGMHLGLAFQLVDDLLGIWGAPEVTGKAVLADLKVRKKSLPVVAALTSGTAAGDELAERYLVDGTPADEELPEFARLIEQAGGLAWAEAEADRQVRAAGECLDAVGAPSDVREALWQITHFVANRDQ</sequence>
<keyword evidence="1" id="KW-0479">Metal-binding</keyword>
<dbReference type="SUPFAM" id="SSF48576">
    <property type="entry name" value="Terpenoid synthases"/>
    <property type="match status" value="1"/>
</dbReference>
<dbReference type="SFLD" id="SFLDG01017">
    <property type="entry name" value="Polyprenyl_Transferase_Like"/>
    <property type="match status" value="1"/>
</dbReference>
<dbReference type="SFLD" id="SFLDS00005">
    <property type="entry name" value="Isoprenoid_Synthase_Type_I"/>
    <property type="match status" value="1"/>
</dbReference>
<dbReference type="GO" id="GO:0046872">
    <property type="term" value="F:metal ion binding"/>
    <property type="evidence" value="ECO:0007669"/>
    <property type="project" value="UniProtKB-KW"/>
</dbReference>
<evidence type="ECO:0000313" key="4">
    <source>
        <dbReference type="EMBL" id="REH44890.1"/>
    </source>
</evidence>
<dbReference type="OrthoDB" id="4497239at2"/>
<evidence type="ECO:0000256" key="2">
    <source>
        <dbReference type="ARBA" id="ARBA00022842"/>
    </source>
</evidence>
<evidence type="ECO:0000256" key="1">
    <source>
        <dbReference type="ARBA" id="ARBA00022723"/>
    </source>
</evidence>
<dbReference type="InterPro" id="IPR033749">
    <property type="entry name" value="Polyprenyl_synt_CS"/>
</dbReference>
<dbReference type="GO" id="GO:0004659">
    <property type="term" value="F:prenyltransferase activity"/>
    <property type="evidence" value="ECO:0007669"/>
    <property type="project" value="InterPro"/>
</dbReference>
<evidence type="ECO:0000313" key="5">
    <source>
        <dbReference type="Proteomes" id="UP000256269"/>
    </source>
</evidence>
<keyword evidence="2" id="KW-0460">Magnesium</keyword>
<gene>
    <name evidence="4" type="ORF">BCF44_108371</name>
</gene>
<dbReference type="AlphaFoldDB" id="A0A3E0HGF7"/>
<protein>
    <submittedName>
        <fullName evidence="4">Geranylgeranyl diphosphate synthase type I</fullName>
    </submittedName>
</protein>
<accession>A0A3E0HGF7</accession>
<dbReference type="GO" id="GO:0008299">
    <property type="term" value="P:isoprenoid biosynthetic process"/>
    <property type="evidence" value="ECO:0007669"/>
    <property type="project" value="InterPro"/>
</dbReference>
<keyword evidence="5" id="KW-1185">Reference proteome</keyword>